<evidence type="ECO:0000313" key="1">
    <source>
        <dbReference type="EMBL" id="CQR55939.1"/>
    </source>
</evidence>
<dbReference type="AlphaFoldDB" id="A0A0E4CX34"/>
<dbReference type="RefSeq" id="WP_046503782.1">
    <property type="nucleotide sequence ID" value="NZ_LN831776.1"/>
</dbReference>
<proteinExistence type="predicted"/>
<accession>A0A0E4CX34</accession>
<organism evidence="1 2">
    <name type="scientific">Paenibacillus riograndensis SBR5</name>
    <dbReference type="NCBI Taxonomy" id="1073571"/>
    <lineage>
        <taxon>Bacteria</taxon>
        <taxon>Bacillati</taxon>
        <taxon>Bacillota</taxon>
        <taxon>Bacilli</taxon>
        <taxon>Bacillales</taxon>
        <taxon>Paenibacillaceae</taxon>
        <taxon>Paenibacillus</taxon>
        <taxon>Paenibacillus sonchi group</taxon>
    </lineage>
</organism>
<sequence length="116" mass="14145">MILPEFGNLNILSVFHPYLAKKTFTKENNKISIDDFYYSTQFNKELYYNNVDTFQTVDRHIRKNVLWKHSNCIKQFWQLLKNDGEDFPDICPYAYANVNWRKTLLKTERFYLQIFE</sequence>
<gene>
    <name evidence="1" type="ORF">PRIO_3536</name>
</gene>
<dbReference type="EMBL" id="LN831776">
    <property type="protein sequence ID" value="CQR55939.1"/>
    <property type="molecule type" value="Genomic_DNA"/>
</dbReference>
<dbReference type="KEGG" id="pri:PRIO_3536"/>
<protein>
    <submittedName>
        <fullName evidence="1">Uncharacterized protein</fullName>
    </submittedName>
</protein>
<dbReference type="HOGENOM" id="CLU_2094440_0_0_9"/>
<name>A0A0E4CX34_9BACL</name>
<dbReference type="PATRIC" id="fig|1073571.4.peg.3787"/>
<dbReference type="Proteomes" id="UP000033163">
    <property type="component" value="Chromosome I"/>
</dbReference>
<evidence type="ECO:0000313" key="2">
    <source>
        <dbReference type="Proteomes" id="UP000033163"/>
    </source>
</evidence>
<reference evidence="2" key="1">
    <citation type="submission" date="2015-03" db="EMBL/GenBank/DDBJ databases">
        <authorList>
            <person name="Wibberg D."/>
        </authorList>
    </citation>
    <scope>NUCLEOTIDE SEQUENCE [LARGE SCALE GENOMIC DNA]</scope>
</reference>